<evidence type="ECO:0000256" key="12">
    <source>
        <dbReference type="ARBA" id="ARBA00031030"/>
    </source>
</evidence>
<keyword evidence="6 13" id="KW-0808">Transferase</keyword>
<dbReference type="EMBL" id="JAEHNZ010000004">
    <property type="protein sequence ID" value="MBK0397126.1"/>
    <property type="molecule type" value="Genomic_DNA"/>
</dbReference>
<feature type="transmembrane region" description="Helical" evidence="14">
    <location>
        <begin position="47"/>
        <end position="64"/>
    </location>
</feature>
<evidence type="ECO:0000256" key="6">
    <source>
        <dbReference type="ARBA" id="ARBA00022679"/>
    </source>
</evidence>
<proteinExistence type="inferred from homology"/>
<keyword evidence="16" id="KW-1185">Reference proteome</keyword>
<dbReference type="PANTHER" id="PTHR13285:SF23">
    <property type="entry name" value="TEICHOIC ACID D-ALANYLTRANSFERASE"/>
    <property type="match status" value="1"/>
</dbReference>
<evidence type="ECO:0000256" key="13">
    <source>
        <dbReference type="PIRNR" id="PIRNR016636"/>
    </source>
</evidence>
<keyword evidence="11 13" id="KW-0012">Acyltransferase</keyword>
<dbReference type="InterPro" id="IPR051085">
    <property type="entry name" value="MB_O-acyltransferase"/>
</dbReference>
<evidence type="ECO:0000313" key="15">
    <source>
        <dbReference type="EMBL" id="MBK0397126.1"/>
    </source>
</evidence>
<feature type="transmembrane region" description="Helical" evidence="14">
    <location>
        <begin position="419"/>
        <end position="442"/>
    </location>
</feature>
<evidence type="ECO:0000256" key="10">
    <source>
        <dbReference type="ARBA" id="ARBA00023136"/>
    </source>
</evidence>
<evidence type="ECO:0000256" key="7">
    <source>
        <dbReference type="ARBA" id="ARBA00022692"/>
    </source>
</evidence>
<feature type="transmembrane region" description="Helical" evidence="14">
    <location>
        <begin position="251"/>
        <end position="269"/>
    </location>
</feature>
<keyword evidence="5 13" id="KW-1003">Cell membrane</keyword>
<dbReference type="InterPro" id="IPR004299">
    <property type="entry name" value="MBOAT_fam"/>
</dbReference>
<accession>A0ABS1BV22</accession>
<reference evidence="15 16" key="1">
    <citation type="journal article" date="2021" name="Pathogens">
        <title>Isolation and Characterization of Kingella bonacorsii sp. nov., A Novel Kingella Species Detected in a Stable Periodontitis Subject.</title>
        <authorList>
            <person name="Antezack A."/>
            <person name="Boxberger M."/>
            <person name="Rolland C."/>
            <person name="Monnet-Corti V."/>
            <person name="La Scola B."/>
        </authorList>
    </citation>
    <scope>NUCLEOTIDE SEQUENCE [LARGE SCALE GENOMIC DNA]</scope>
    <source>
        <strain evidence="15 16">Marseille-Q4569</strain>
    </source>
</reference>
<feature type="transmembrane region" description="Helical" evidence="14">
    <location>
        <begin position="336"/>
        <end position="352"/>
    </location>
</feature>
<dbReference type="InterPro" id="IPR024194">
    <property type="entry name" value="Ac/AlaTfrase_AlgI/DltB"/>
</dbReference>
<dbReference type="PIRSF" id="PIRSF500217">
    <property type="entry name" value="AlgI"/>
    <property type="match status" value="1"/>
</dbReference>
<evidence type="ECO:0000256" key="14">
    <source>
        <dbReference type="SAM" id="Phobius"/>
    </source>
</evidence>
<dbReference type="PIRSF" id="PIRSF016636">
    <property type="entry name" value="AlgI_DltB"/>
    <property type="match status" value="1"/>
</dbReference>
<evidence type="ECO:0000256" key="1">
    <source>
        <dbReference type="ARBA" id="ARBA00004651"/>
    </source>
</evidence>
<sequence length="484" mass="54657">MPLLSIEFAVFLLLFLPLYWAFARRPKWQNALLLAAGAGWLYHANPAFLAAVAVLSVWVHLIACQLVRPQQKHGKGWLALGVSSCLLFLGVFKYYDFFRPYLQNALGQSEIIDILMPIGVSYYTFQSIAYLVETHRAPLVKPFTWANLLLHLSFFPTITSGPIIRAVPYQNKVVGIAQGAQAQIQTTAPRSILRPALAVCLIVAGIAQKWWFAGSLDEGWVSPVFENPAQFDGISVLAAIYGYTFQLFFDFAGYSDLVIGIAMLLGFRLPENFAAPLRAFNLVDFWNRWHISLSTWIRDYVYIPLGGSRRNFTRTQINLLLAMMFSGIWHGYGWNFLIWGTLHGIALVWLNIGKKLFKNRKLSNLKIGKIPIGKALAILITFHFVCFTFVVFNARDLDSARLMFQALLYNGKGWAISNWYNIGLIAAFALMLAAYPLLSKLFQYAVSALEKIPLWLWFIPITLALMLIITFAPSGLPNFIYANF</sequence>
<dbReference type="Pfam" id="PF03062">
    <property type="entry name" value="MBOAT"/>
    <property type="match status" value="1"/>
</dbReference>
<evidence type="ECO:0000256" key="9">
    <source>
        <dbReference type="ARBA" id="ARBA00022989"/>
    </source>
</evidence>
<feature type="transmembrane region" description="Helical" evidence="14">
    <location>
        <begin position="76"/>
        <end position="94"/>
    </location>
</feature>
<comment type="similarity">
    <text evidence="3 13">Belongs to the membrane-bound acyltransferase family.</text>
</comment>
<evidence type="ECO:0000256" key="3">
    <source>
        <dbReference type="ARBA" id="ARBA00010323"/>
    </source>
</evidence>
<evidence type="ECO:0000256" key="8">
    <source>
        <dbReference type="ARBA" id="ARBA00022841"/>
    </source>
</evidence>
<gene>
    <name evidence="15" type="ORF">JDW22_11195</name>
</gene>
<protein>
    <recommendedName>
        <fullName evidence="4">Probable alginate O-acetylase AlgI</fullName>
    </recommendedName>
    <alternativeName>
        <fullName evidence="12">Alginate biosynthesis protein AlgI</fullName>
    </alternativeName>
</protein>
<evidence type="ECO:0000256" key="5">
    <source>
        <dbReference type="ARBA" id="ARBA00022475"/>
    </source>
</evidence>
<dbReference type="InterPro" id="IPR028362">
    <property type="entry name" value="AlgI"/>
</dbReference>
<feature type="transmembrane region" description="Helical" evidence="14">
    <location>
        <begin position="372"/>
        <end position="394"/>
    </location>
</feature>
<dbReference type="RefSeq" id="WP_200523127.1">
    <property type="nucleotide sequence ID" value="NZ_JAEHNZ010000004.1"/>
</dbReference>
<dbReference type="Proteomes" id="UP000614058">
    <property type="component" value="Unassembled WGS sequence"/>
</dbReference>
<name>A0ABS1BV22_9NEIS</name>
<evidence type="ECO:0000256" key="4">
    <source>
        <dbReference type="ARBA" id="ARBA00016084"/>
    </source>
</evidence>
<evidence type="ECO:0000313" key="16">
    <source>
        <dbReference type="Proteomes" id="UP000614058"/>
    </source>
</evidence>
<organism evidence="15 16">
    <name type="scientific">Kingella bonacorsii</name>
    <dbReference type="NCBI Taxonomy" id="2796361"/>
    <lineage>
        <taxon>Bacteria</taxon>
        <taxon>Pseudomonadati</taxon>
        <taxon>Pseudomonadota</taxon>
        <taxon>Betaproteobacteria</taxon>
        <taxon>Neisseriales</taxon>
        <taxon>Neisseriaceae</taxon>
        <taxon>Kingella</taxon>
    </lineage>
</organism>
<keyword evidence="10 13" id="KW-0472">Membrane</keyword>
<evidence type="ECO:0000256" key="2">
    <source>
        <dbReference type="ARBA" id="ARBA00005182"/>
    </source>
</evidence>
<keyword evidence="9 14" id="KW-1133">Transmembrane helix</keyword>
<dbReference type="PANTHER" id="PTHR13285">
    <property type="entry name" value="ACYLTRANSFERASE"/>
    <property type="match status" value="1"/>
</dbReference>
<keyword evidence="8" id="KW-0016">Alginate biosynthesis</keyword>
<feature type="transmembrane region" description="Helical" evidence="14">
    <location>
        <begin position="454"/>
        <end position="476"/>
    </location>
</feature>
<evidence type="ECO:0000256" key="11">
    <source>
        <dbReference type="ARBA" id="ARBA00023315"/>
    </source>
</evidence>
<comment type="subcellular location">
    <subcellularLocation>
        <location evidence="1">Cell membrane</location>
        <topology evidence="1">Multi-pass membrane protein</topology>
    </subcellularLocation>
</comment>
<comment type="caution">
    <text evidence="15">The sequence shown here is derived from an EMBL/GenBank/DDBJ whole genome shotgun (WGS) entry which is preliminary data.</text>
</comment>
<comment type="pathway">
    <text evidence="2">Glycan biosynthesis; alginate biosynthesis.</text>
</comment>
<keyword evidence="7 14" id="KW-0812">Transmembrane</keyword>